<proteinExistence type="predicted"/>
<organism evidence="1 2">
    <name type="scientific">Babesia ovata</name>
    <dbReference type="NCBI Taxonomy" id="189622"/>
    <lineage>
        <taxon>Eukaryota</taxon>
        <taxon>Sar</taxon>
        <taxon>Alveolata</taxon>
        <taxon>Apicomplexa</taxon>
        <taxon>Aconoidasida</taxon>
        <taxon>Piroplasmida</taxon>
        <taxon>Babesiidae</taxon>
        <taxon>Babesia</taxon>
    </lineage>
</organism>
<accession>A0A2H6KAS4</accession>
<dbReference type="Proteomes" id="UP000236319">
    <property type="component" value="Unassembled WGS sequence"/>
</dbReference>
<keyword evidence="2" id="KW-1185">Reference proteome</keyword>
<dbReference type="RefSeq" id="XP_028866336.1">
    <property type="nucleotide sequence ID" value="XM_029010503.1"/>
</dbReference>
<name>A0A2H6KAS4_9APIC</name>
<evidence type="ECO:0000313" key="1">
    <source>
        <dbReference type="EMBL" id="GBE60093.1"/>
    </source>
</evidence>
<comment type="caution">
    <text evidence="1">The sequence shown here is derived from an EMBL/GenBank/DDBJ whole genome shotgun (WGS) entry which is preliminary data.</text>
</comment>
<dbReference type="VEuPathDB" id="PiroplasmaDB:BOVATA_015860"/>
<dbReference type="AlphaFoldDB" id="A0A2H6KAS4"/>
<dbReference type="GeneID" id="39873863"/>
<sequence>MFENNVIRELKDAVSLLPDAVNKFDTAAQAQIKDAAETAITKAAEQISEDNFNITLGDDLMKEFEEAHEKIRDTNDGLQPKLQALVDTHIGKREAAGALPFRIVEEVKLAKDHFTLYRAHVKQPVSSILTGKSEANEGLLPAAIGKIKTQVDTALKLIDTNGGHKAEIDKDTFTGPFEKIKTELEGIKKLVTKEGDPKGPEDGAKDLLEKLKNALNTGTLEGAVKGLDAIKTAIDGLKKGNLHAGPEAIEKAIGLIKTQLKTLRGLLKAASGYDVIETSTDLRDKGLANEAGWRIFSARNTLAGLGRLHERLGYQNGILAKQPAMIDAAIRGTRDGLAVIGYKLDHKDLTDDVLDPLRWLKNKTGKDQDIRGSLKDIYYTLYWLQREQFTNCPQIIHEANEAIKD</sequence>
<evidence type="ECO:0000313" key="2">
    <source>
        <dbReference type="Proteomes" id="UP000236319"/>
    </source>
</evidence>
<reference evidence="1 2" key="1">
    <citation type="journal article" date="2017" name="BMC Genomics">
        <title>Whole-genome assembly of Babesia ovata and comparative genomics between closely related pathogens.</title>
        <authorList>
            <person name="Yamagishi J."/>
            <person name="Asada M."/>
            <person name="Hakimi H."/>
            <person name="Tanaka T.Q."/>
            <person name="Sugimoto C."/>
            <person name="Kawazu S."/>
        </authorList>
    </citation>
    <scope>NUCLEOTIDE SEQUENCE [LARGE SCALE GENOMIC DNA]</scope>
    <source>
        <strain evidence="1 2">Miyake</strain>
    </source>
</reference>
<protein>
    <submittedName>
        <fullName evidence="1">Extracellular matrix-binding ebh, putative</fullName>
    </submittedName>
</protein>
<dbReference type="EMBL" id="BDSA01000002">
    <property type="protein sequence ID" value="GBE60093.1"/>
    <property type="molecule type" value="Genomic_DNA"/>
</dbReference>
<gene>
    <name evidence="1" type="ORF">BOVATA_015860</name>
</gene>